<reference evidence="2" key="1">
    <citation type="submission" date="2020-07" db="EMBL/GenBank/DDBJ databases">
        <title>Huge and variable diversity of episymbiotic CPR bacteria and DPANN archaea in groundwater ecosystems.</title>
        <authorList>
            <person name="He C.Y."/>
            <person name="Keren R."/>
            <person name="Whittaker M."/>
            <person name="Farag I.F."/>
            <person name="Doudna J."/>
            <person name="Cate J.H.D."/>
            <person name="Banfield J.F."/>
        </authorList>
    </citation>
    <scope>NUCLEOTIDE SEQUENCE</scope>
    <source>
        <strain evidence="2">NC_groundwater_1296_Ag_S-0.2um_52_80</strain>
    </source>
</reference>
<sequence length="150" mass="16140">METVEHWMWTAGGIIIASLFLVGAYSLMAKYFHNSNLEHASSEFERLSLAVAVVCSSGLNTRQSSEISLPKGAESIYSTEDGGKLCLAFEKEQPLCSATAPCSVSADGINVGGKGSLLDYMPSRHSASFVLDIKKPEARKVEVTGRRVIP</sequence>
<evidence type="ECO:0000313" key="3">
    <source>
        <dbReference type="Proteomes" id="UP000732298"/>
    </source>
</evidence>
<proteinExistence type="predicted"/>
<dbReference type="EMBL" id="JACQPB010000052">
    <property type="protein sequence ID" value="MBI4210927.1"/>
    <property type="molecule type" value="Genomic_DNA"/>
</dbReference>
<dbReference type="AlphaFoldDB" id="A0A8T3YMI8"/>
<evidence type="ECO:0000313" key="2">
    <source>
        <dbReference type="EMBL" id="MBI4210927.1"/>
    </source>
</evidence>
<dbReference type="Proteomes" id="UP000732298">
    <property type="component" value="Unassembled WGS sequence"/>
</dbReference>
<organism evidence="2 3">
    <name type="scientific">Candidatus Iainarchaeum sp</name>
    <dbReference type="NCBI Taxonomy" id="3101447"/>
    <lineage>
        <taxon>Archaea</taxon>
        <taxon>Candidatus Iainarchaeota</taxon>
        <taxon>Candidatus Iainarchaeia</taxon>
        <taxon>Candidatus Iainarchaeales</taxon>
        <taxon>Candidatus Iainarchaeaceae</taxon>
        <taxon>Candidatus Iainarchaeum</taxon>
    </lineage>
</organism>
<keyword evidence="1" id="KW-0812">Transmembrane</keyword>
<protein>
    <submittedName>
        <fullName evidence="2">Uncharacterized protein</fullName>
    </submittedName>
</protein>
<gene>
    <name evidence="2" type="ORF">HY544_05505</name>
</gene>
<comment type="caution">
    <text evidence="2">The sequence shown here is derived from an EMBL/GenBank/DDBJ whole genome shotgun (WGS) entry which is preliminary data.</text>
</comment>
<evidence type="ECO:0000256" key="1">
    <source>
        <dbReference type="SAM" id="Phobius"/>
    </source>
</evidence>
<keyword evidence="1" id="KW-0472">Membrane</keyword>
<keyword evidence="1" id="KW-1133">Transmembrane helix</keyword>
<feature type="transmembrane region" description="Helical" evidence="1">
    <location>
        <begin position="6"/>
        <end position="27"/>
    </location>
</feature>
<name>A0A8T3YMI8_9ARCH</name>
<accession>A0A8T3YMI8</accession>